<dbReference type="Proteomes" id="UP000266861">
    <property type="component" value="Unassembled WGS sequence"/>
</dbReference>
<evidence type="ECO:0000313" key="2">
    <source>
        <dbReference type="Proteomes" id="UP000266861"/>
    </source>
</evidence>
<protein>
    <submittedName>
        <fullName evidence="1">Uncharacterized protein</fullName>
    </submittedName>
</protein>
<reference evidence="1 2" key="1">
    <citation type="submission" date="2018-08" db="EMBL/GenBank/DDBJ databases">
        <title>Genome and evolution of the arbuscular mycorrhizal fungus Diversispora epigaea (formerly Glomus versiforme) and its bacterial endosymbionts.</title>
        <authorList>
            <person name="Sun X."/>
            <person name="Fei Z."/>
            <person name="Harrison M."/>
        </authorList>
    </citation>
    <scope>NUCLEOTIDE SEQUENCE [LARGE SCALE GENOMIC DNA]</scope>
    <source>
        <strain evidence="1 2">IT104</strain>
    </source>
</reference>
<dbReference type="AlphaFoldDB" id="A0A397HVD7"/>
<comment type="caution">
    <text evidence="1">The sequence shown here is derived from an EMBL/GenBank/DDBJ whole genome shotgun (WGS) entry which is preliminary data.</text>
</comment>
<evidence type="ECO:0000313" key="1">
    <source>
        <dbReference type="EMBL" id="RHZ66982.1"/>
    </source>
</evidence>
<proteinExistence type="predicted"/>
<sequence length="102" mass="11937">MIKGFDQFLECFDDFLENILEIKDIKKCDIIIYSTATLENGSIIRAKNKFHDKPWFSNVTISMDSNESFDYQFDEELCYSKILLMAKIKIKEKSPLNLALVQ</sequence>
<accession>A0A397HVD7</accession>
<dbReference type="EMBL" id="PQFF01000277">
    <property type="protein sequence ID" value="RHZ66982.1"/>
    <property type="molecule type" value="Genomic_DNA"/>
</dbReference>
<name>A0A397HVD7_9GLOM</name>
<gene>
    <name evidence="1" type="ORF">Glove_303g59</name>
</gene>
<organism evidence="1 2">
    <name type="scientific">Diversispora epigaea</name>
    <dbReference type="NCBI Taxonomy" id="1348612"/>
    <lineage>
        <taxon>Eukaryota</taxon>
        <taxon>Fungi</taxon>
        <taxon>Fungi incertae sedis</taxon>
        <taxon>Mucoromycota</taxon>
        <taxon>Glomeromycotina</taxon>
        <taxon>Glomeromycetes</taxon>
        <taxon>Diversisporales</taxon>
        <taxon>Diversisporaceae</taxon>
        <taxon>Diversispora</taxon>
    </lineage>
</organism>
<keyword evidence="2" id="KW-1185">Reference proteome</keyword>
<dbReference type="OrthoDB" id="2395702at2759"/>